<feature type="repeat" description="TPR" evidence="3">
    <location>
        <begin position="99"/>
        <end position="132"/>
    </location>
</feature>
<dbReference type="Gene3D" id="3.30.565.10">
    <property type="entry name" value="Histidine kinase-like ATPase, C-terminal domain"/>
    <property type="match status" value="1"/>
</dbReference>
<dbReference type="InterPro" id="IPR011990">
    <property type="entry name" value="TPR-like_helical_dom_sf"/>
</dbReference>
<evidence type="ECO:0000256" key="2">
    <source>
        <dbReference type="ARBA" id="ARBA00022803"/>
    </source>
</evidence>
<evidence type="ECO:0000256" key="3">
    <source>
        <dbReference type="PROSITE-ProRule" id="PRU00339"/>
    </source>
</evidence>
<dbReference type="AlphaFoldDB" id="A0A7S9L3J7"/>
<dbReference type="SUPFAM" id="SSF55874">
    <property type="entry name" value="ATPase domain of HSP90 chaperone/DNA topoisomerase II/histidine kinase"/>
    <property type="match status" value="1"/>
</dbReference>
<protein>
    <submittedName>
        <fullName evidence="5">Tetratricopeptide repeat protein</fullName>
    </submittedName>
</protein>
<accession>A0A7S9L3J7</accession>
<evidence type="ECO:0000256" key="1">
    <source>
        <dbReference type="ARBA" id="ARBA00022737"/>
    </source>
</evidence>
<evidence type="ECO:0000313" key="5">
    <source>
        <dbReference type="EMBL" id="QPH41860.1"/>
    </source>
</evidence>
<dbReference type="Gene3D" id="1.25.40.10">
    <property type="entry name" value="Tetratricopeptide repeat domain"/>
    <property type="match status" value="2"/>
</dbReference>
<dbReference type="SUPFAM" id="SSF48452">
    <property type="entry name" value="TPR-like"/>
    <property type="match status" value="1"/>
</dbReference>
<keyword evidence="6" id="KW-1185">Reference proteome</keyword>
<dbReference type="Pfam" id="PF13424">
    <property type="entry name" value="TPR_12"/>
    <property type="match status" value="1"/>
</dbReference>
<dbReference type="KEGG" id="pex:IZT61_12035"/>
<dbReference type="EMBL" id="CP064939">
    <property type="protein sequence ID" value="QPH41860.1"/>
    <property type="molecule type" value="Genomic_DNA"/>
</dbReference>
<keyword evidence="4" id="KW-1133">Transmembrane helix</keyword>
<dbReference type="SMART" id="SM00028">
    <property type="entry name" value="TPR"/>
    <property type="match status" value="3"/>
</dbReference>
<dbReference type="PANTHER" id="PTHR45641:SF19">
    <property type="entry name" value="NEPHROCYSTIN-3"/>
    <property type="match status" value="1"/>
</dbReference>
<keyword evidence="4" id="KW-0812">Transmembrane</keyword>
<name>A0A7S9L3J7_9SPHI</name>
<dbReference type="PANTHER" id="PTHR45641">
    <property type="entry name" value="TETRATRICOPEPTIDE REPEAT PROTEIN (AFU_ORTHOLOGUE AFUA_6G03870)"/>
    <property type="match status" value="1"/>
</dbReference>
<evidence type="ECO:0000313" key="6">
    <source>
        <dbReference type="Proteomes" id="UP000594759"/>
    </source>
</evidence>
<organism evidence="5 6">
    <name type="scientific">Pedobacter endophyticus</name>
    <dbReference type="NCBI Taxonomy" id="2789740"/>
    <lineage>
        <taxon>Bacteria</taxon>
        <taxon>Pseudomonadati</taxon>
        <taxon>Bacteroidota</taxon>
        <taxon>Sphingobacteriia</taxon>
        <taxon>Sphingobacteriales</taxon>
        <taxon>Sphingobacteriaceae</taxon>
        <taxon>Pedobacter</taxon>
    </lineage>
</organism>
<keyword evidence="1" id="KW-0677">Repeat</keyword>
<keyword evidence="2 3" id="KW-0802">TPR repeat</keyword>
<evidence type="ECO:0000256" key="4">
    <source>
        <dbReference type="SAM" id="Phobius"/>
    </source>
</evidence>
<dbReference type="Proteomes" id="UP000594759">
    <property type="component" value="Chromosome"/>
</dbReference>
<keyword evidence="4" id="KW-0472">Membrane</keyword>
<proteinExistence type="predicted"/>
<dbReference type="PROSITE" id="PS50005">
    <property type="entry name" value="TPR"/>
    <property type="match status" value="1"/>
</dbReference>
<gene>
    <name evidence="5" type="ORF">IZT61_12035</name>
</gene>
<reference evidence="5 6" key="1">
    <citation type="submission" date="2020-11" db="EMBL/GenBank/DDBJ databases">
        <title>Pedobacter endophytica, an endophytic bacteria isolated form Carex pumila.</title>
        <authorList>
            <person name="Peng Y."/>
            <person name="Jiang L."/>
            <person name="Lee J."/>
        </authorList>
    </citation>
    <scope>NUCLEOTIDE SEQUENCE [LARGE SCALE GENOMIC DNA]</scope>
    <source>
        <strain evidence="5 6">JBR3-12</strain>
    </source>
</reference>
<sequence>MLSACSNQQSPTVKPVENPFYDRAFEYREKGEADSAFRYFNKAKDYFIQNKDTYGAGKCLVNMSIISTDKGDYFGGQELAVSALKYLNERDQKQYPYLHPNYNNLGIATHQLGDYIRALSFFDSAIRFAKDSLDIRLYLNNKARTYQQIKKYTEALKIYNHILAGESKNRKEYARALSNIAKTKWLQDSNYNAAPTLLKSLNIRISENDLLGLNSSYAHLADYYSKTQKDSALIYAEKRFVIAKQLNSATDQLEALEILIKLNPKERTKEYFERYKKLDDSVQLAHSSARNQFALIRFETEQHKANNLVLQKDNEAKKYQLIILISISLFILFFGMFWYKKRKQKMALEAQNAIRKSQLKTSRKIHDVVANGLYRIMNEMENQEMDKNVVVDRIEDLYKKSRDISHEEPISDTQAFHIRIASLLKSFATEDIHIAIAGNSAKLWQSVSPTVFYEVEHVIQELMVNMKKHSKADKVGFRFDRSQNQIHIYYTDNGIGMPSDTKFTNGLRNAGNRISSIDGIINFDTMRENGLRIQISFPVTN</sequence>
<dbReference type="InterPro" id="IPR036890">
    <property type="entry name" value="HATPase_C_sf"/>
</dbReference>
<dbReference type="InterPro" id="IPR019734">
    <property type="entry name" value="TPR_rpt"/>
</dbReference>
<feature type="transmembrane region" description="Helical" evidence="4">
    <location>
        <begin position="319"/>
        <end position="339"/>
    </location>
</feature>